<dbReference type="Proteomes" id="UP000001915">
    <property type="component" value="Chromosome"/>
</dbReference>
<dbReference type="STRING" id="526224.Bmur_0029"/>
<dbReference type="RefSeq" id="WP_013112571.1">
    <property type="nucleotide sequence ID" value="NC_014150.1"/>
</dbReference>
<sequence>MGALIFIIFYFILTRIALKIKSNISNRIIYYITDIIFFILIMFLLYDYFLFENGFINNRIVNIIPFHIGFLSILDKFFIYSYNIINSLIGFLINLNENKQLILMNDEYKKMLIVELAVIVFSILILFRARMIRKKIKNYYSDTSPALSIIESEIRKNLILNNMLKISKFVIFIITICCIKL</sequence>
<reference evidence="2 3" key="1">
    <citation type="journal article" date="2010" name="Stand. Genomic Sci.">
        <title>Complete genome sequence of Brachyspira murdochii type strain (56-150).</title>
        <authorList>
            <person name="Pati A."/>
            <person name="Sikorski J."/>
            <person name="Gronow S."/>
            <person name="Munk C."/>
            <person name="Lapidus A."/>
            <person name="Copeland A."/>
            <person name="Glavina Del Tio T."/>
            <person name="Nolan M."/>
            <person name="Lucas S."/>
            <person name="Chen F."/>
            <person name="Tice H."/>
            <person name="Cheng J.F."/>
            <person name="Han C."/>
            <person name="Detter J.C."/>
            <person name="Bruce D."/>
            <person name="Tapia R."/>
            <person name="Goodwin L."/>
            <person name="Pitluck S."/>
            <person name="Liolios K."/>
            <person name="Ivanova N."/>
            <person name="Mavromatis K."/>
            <person name="Mikhailova N."/>
            <person name="Chen A."/>
            <person name="Palaniappan K."/>
            <person name="Land M."/>
            <person name="Hauser L."/>
            <person name="Chang Y.J."/>
            <person name="Jeffries C.D."/>
            <person name="Spring S."/>
            <person name="Rohde M."/>
            <person name="Goker M."/>
            <person name="Bristow J."/>
            <person name="Eisen J.A."/>
            <person name="Markowitz V."/>
            <person name="Hugenholtz P."/>
            <person name="Kyrpides N.C."/>
            <person name="Klenk H.P."/>
        </authorList>
    </citation>
    <scope>NUCLEOTIDE SEQUENCE [LARGE SCALE GENOMIC DNA]</scope>
    <source>
        <strain evidence="3">ATCC 51284 / DSM 12563 / 56-150</strain>
    </source>
</reference>
<evidence type="ECO:0000313" key="3">
    <source>
        <dbReference type="Proteomes" id="UP000001915"/>
    </source>
</evidence>
<accession>D5U3X3</accession>
<feature type="transmembrane region" description="Helical" evidence="1">
    <location>
        <begin position="63"/>
        <end position="85"/>
    </location>
</feature>
<keyword evidence="1" id="KW-0812">Transmembrane</keyword>
<evidence type="ECO:0000313" key="2">
    <source>
        <dbReference type="EMBL" id="ADG70140.1"/>
    </source>
</evidence>
<protein>
    <submittedName>
        <fullName evidence="2">Uncharacterized protein</fullName>
    </submittedName>
</protein>
<dbReference type="EMBL" id="CP001959">
    <property type="protein sequence ID" value="ADG70140.1"/>
    <property type="molecule type" value="Genomic_DNA"/>
</dbReference>
<feature type="transmembrane region" description="Helical" evidence="1">
    <location>
        <begin position="111"/>
        <end position="129"/>
    </location>
</feature>
<gene>
    <name evidence="2" type="ordered locus">Bmur_0029</name>
</gene>
<organism evidence="2 3">
    <name type="scientific">Brachyspira murdochii (strain ATCC 51284 / DSM 12563 / 56-150)</name>
    <name type="common">Serpulina murdochii</name>
    <dbReference type="NCBI Taxonomy" id="526224"/>
    <lineage>
        <taxon>Bacteria</taxon>
        <taxon>Pseudomonadati</taxon>
        <taxon>Spirochaetota</taxon>
        <taxon>Spirochaetia</taxon>
        <taxon>Brachyspirales</taxon>
        <taxon>Brachyspiraceae</taxon>
        <taxon>Brachyspira</taxon>
    </lineage>
</organism>
<dbReference type="AlphaFoldDB" id="D5U3X3"/>
<evidence type="ECO:0000256" key="1">
    <source>
        <dbReference type="SAM" id="Phobius"/>
    </source>
</evidence>
<dbReference type="HOGENOM" id="CLU_1486353_0_0_12"/>
<feature type="transmembrane region" description="Helical" evidence="1">
    <location>
        <begin position="29"/>
        <end position="51"/>
    </location>
</feature>
<proteinExistence type="predicted"/>
<name>D5U3X3_BRAM5</name>
<keyword evidence="1" id="KW-0472">Membrane</keyword>
<dbReference type="KEGG" id="brm:Bmur_0029"/>
<keyword evidence="1" id="KW-1133">Transmembrane helix</keyword>